<gene>
    <name evidence="1" type="ORF">SAMN06296416_10510</name>
</gene>
<name>A0A286D7W9_9GAMM</name>
<dbReference type="AlphaFoldDB" id="A0A286D7W9"/>
<organism evidence="1 2">
    <name type="scientific">Pseudoxanthomonas wuyuanensis</name>
    <dbReference type="NCBI Taxonomy" id="1073196"/>
    <lineage>
        <taxon>Bacteria</taxon>
        <taxon>Pseudomonadati</taxon>
        <taxon>Pseudomonadota</taxon>
        <taxon>Gammaproteobacteria</taxon>
        <taxon>Lysobacterales</taxon>
        <taxon>Lysobacteraceae</taxon>
        <taxon>Pseudoxanthomonas</taxon>
    </lineage>
</organism>
<accession>A0A286D7W9</accession>
<evidence type="ECO:0000313" key="2">
    <source>
        <dbReference type="Proteomes" id="UP000219374"/>
    </source>
</evidence>
<reference evidence="1 2" key="1">
    <citation type="submission" date="2017-09" db="EMBL/GenBank/DDBJ databases">
        <authorList>
            <person name="Ehlers B."/>
            <person name="Leendertz F.H."/>
        </authorList>
    </citation>
    <scope>NUCLEOTIDE SEQUENCE [LARGE SCALE GENOMIC DNA]</scope>
    <source>
        <strain evidence="1 2">CGMCC 1.10978</strain>
    </source>
</reference>
<sequence length="91" mass="10003">MAGSLFHPYCGPRNSRSRYPCCPRKFVREEAGSYPLKVRASIDGISLAPGPMFTAAGGFDHFIRLNFGHPLSPVVRSSLKRIGALARERVV</sequence>
<evidence type="ECO:0000313" key="1">
    <source>
        <dbReference type="EMBL" id="SOD54750.1"/>
    </source>
</evidence>
<proteinExistence type="predicted"/>
<dbReference type="Proteomes" id="UP000219374">
    <property type="component" value="Unassembled WGS sequence"/>
</dbReference>
<evidence type="ECO:0008006" key="3">
    <source>
        <dbReference type="Google" id="ProtNLM"/>
    </source>
</evidence>
<dbReference type="InterPro" id="IPR015422">
    <property type="entry name" value="PyrdxlP-dep_Trfase_small"/>
</dbReference>
<protein>
    <recommendedName>
        <fullName evidence="3">Aminotransferase class I and II</fullName>
    </recommendedName>
</protein>
<dbReference type="EMBL" id="OCND01000005">
    <property type="protein sequence ID" value="SOD54750.1"/>
    <property type="molecule type" value="Genomic_DNA"/>
</dbReference>
<dbReference type="Gene3D" id="3.90.1150.10">
    <property type="entry name" value="Aspartate Aminotransferase, domain 1"/>
    <property type="match status" value="1"/>
</dbReference>
<keyword evidence="2" id="KW-1185">Reference proteome</keyword>